<gene>
    <name evidence="1" type="ORF">ACFFUV_03390</name>
</gene>
<sequence>MTGQDIELQHIYLEVKAERWQCIERFLLPYFCFRHQYITQQGKADWQKMRDKVASSDQVDDRKQAKLIPAIPHQTLIGKIKTLAHHQDFSLTSLEQLLANYLSFVLISNAEYQTLKSLKLIDKMPVEWYRSRHQAPMARFTHADIQFSTYHTDLIKVS</sequence>
<evidence type="ECO:0000313" key="1">
    <source>
        <dbReference type="EMBL" id="MFB9134009.1"/>
    </source>
</evidence>
<proteinExistence type="predicted"/>
<dbReference type="Proteomes" id="UP001589645">
    <property type="component" value="Unassembled WGS sequence"/>
</dbReference>
<protein>
    <submittedName>
        <fullName evidence="1">Uncharacterized protein</fullName>
    </submittedName>
</protein>
<reference evidence="1 2" key="1">
    <citation type="submission" date="2024-09" db="EMBL/GenBank/DDBJ databases">
        <authorList>
            <person name="Sun Q."/>
            <person name="Mori K."/>
        </authorList>
    </citation>
    <scope>NUCLEOTIDE SEQUENCE [LARGE SCALE GENOMIC DNA]</scope>
    <source>
        <strain evidence="1 2">CECT 8064</strain>
    </source>
</reference>
<evidence type="ECO:0000313" key="2">
    <source>
        <dbReference type="Proteomes" id="UP001589645"/>
    </source>
</evidence>
<organism evidence="1 2">
    <name type="scientific">Vibrio olivae</name>
    <dbReference type="NCBI Taxonomy" id="1243002"/>
    <lineage>
        <taxon>Bacteria</taxon>
        <taxon>Pseudomonadati</taxon>
        <taxon>Pseudomonadota</taxon>
        <taxon>Gammaproteobacteria</taxon>
        <taxon>Vibrionales</taxon>
        <taxon>Vibrionaceae</taxon>
        <taxon>Vibrio</taxon>
    </lineage>
</organism>
<name>A0ABV5HIK9_9VIBR</name>
<dbReference type="EMBL" id="JBHMEP010000001">
    <property type="protein sequence ID" value="MFB9134009.1"/>
    <property type="molecule type" value="Genomic_DNA"/>
</dbReference>
<comment type="caution">
    <text evidence="1">The sequence shown here is derived from an EMBL/GenBank/DDBJ whole genome shotgun (WGS) entry which is preliminary data.</text>
</comment>
<accession>A0ABV5HIK9</accession>
<keyword evidence="2" id="KW-1185">Reference proteome</keyword>
<dbReference type="RefSeq" id="WP_390189681.1">
    <property type="nucleotide sequence ID" value="NZ_JBHMEP010000001.1"/>
</dbReference>